<keyword evidence="1" id="KW-0812">Transmembrane</keyword>
<keyword evidence="1" id="KW-1133">Transmembrane helix</keyword>
<name>A0ABY8VNK0_9CORY</name>
<proteinExistence type="predicted"/>
<evidence type="ECO:0000256" key="1">
    <source>
        <dbReference type="SAM" id="Phobius"/>
    </source>
</evidence>
<feature type="transmembrane region" description="Helical" evidence="1">
    <location>
        <begin position="123"/>
        <end position="140"/>
    </location>
</feature>
<feature type="domain" description="VanZ-like" evidence="2">
    <location>
        <begin position="14"/>
        <end position="140"/>
    </location>
</feature>
<feature type="transmembrane region" description="Helical" evidence="1">
    <location>
        <begin position="7"/>
        <end position="30"/>
    </location>
</feature>
<gene>
    <name evidence="3" type="ORF">QP029_03680</name>
</gene>
<dbReference type="Pfam" id="PF04892">
    <property type="entry name" value="VanZ"/>
    <property type="match status" value="1"/>
</dbReference>
<dbReference type="PANTHER" id="PTHR36834">
    <property type="entry name" value="MEMBRANE PROTEIN-RELATED"/>
    <property type="match status" value="1"/>
</dbReference>
<accession>A0ABY8VNK0</accession>
<dbReference type="InterPro" id="IPR006976">
    <property type="entry name" value="VanZ-like"/>
</dbReference>
<dbReference type="Proteomes" id="UP001238805">
    <property type="component" value="Chromosome"/>
</dbReference>
<dbReference type="EMBL" id="CP126970">
    <property type="protein sequence ID" value="WIM70932.1"/>
    <property type="molecule type" value="Genomic_DNA"/>
</dbReference>
<protein>
    <submittedName>
        <fullName evidence="3">VanZ family protein</fullName>
    </submittedName>
</protein>
<feature type="transmembrane region" description="Helical" evidence="1">
    <location>
        <begin position="147"/>
        <end position="166"/>
    </location>
</feature>
<dbReference type="PANTHER" id="PTHR36834:SF1">
    <property type="entry name" value="INTEGRAL MEMBRANE PROTEIN"/>
    <property type="match status" value="1"/>
</dbReference>
<evidence type="ECO:0000259" key="2">
    <source>
        <dbReference type="Pfam" id="PF04892"/>
    </source>
</evidence>
<feature type="transmembrane region" description="Helical" evidence="1">
    <location>
        <begin position="92"/>
        <end position="117"/>
    </location>
</feature>
<dbReference type="InterPro" id="IPR053150">
    <property type="entry name" value="Teicoplanin_resist-assoc"/>
</dbReference>
<keyword evidence="1" id="KW-0472">Membrane</keyword>
<dbReference type="RefSeq" id="WP_284875512.1">
    <property type="nucleotide sequence ID" value="NZ_CP126970.1"/>
</dbReference>
<reference evidence="3 4" key="1">
    <citation type="submission" date="2023-05" db="EMBL/GenBank/DDBJ databases">
        <title>Corynebacterium suedekumii sp. nov. and Corynebacterium breve sp. nov. isolated from raw cow's milk.</title>
        <authorList>
            <person name="Baer M.K."/>
            <person name="Mehl L."/>
            <person name="Hellmuth R."/>
            <person name="Marke G."/>
            <person name="Lipski A."/>
        </authorList>
    </citation>
    <scope>NUCLEOTIDE SEQUENCE [LARGE SCALE GENOMIC DNA]</scope>
    <source>
        <strain evidence="3 4">LM112</strain>
    </source>
</reference>
<feature type="transmembrane region" description="Helical" evidence="1">
    <location>
        <begin position="60"/>
        <end position="85"/>
    </location>
</feature>
<keyword evidence="4" id="KW-1185">Reference proteome</keyword>
<sequence>MFRPSRALTVAALLIYSAVMITLTTLKSFYRIGYLWDPEVHRRRELRLTPFGEIGDTTNWFIPVFGYLGNLAFFVPFGLVVYVLLFRTSRPLLFTTLAGLGFSVAIECAQFLFALGYTDIDDVLMNTLGGFLGAWIARLFGPRFHGVWVRLALVVGAIFAVLVGLGERLGDPAKIVENQQL</sequence>
<evidence type="ECO:0000313" key="4">
    <source>
        <dbReference type="Proteomes" id="UP001238805"/>
    </source>
</evidence>
<evidence type="ECO:0000313" key="3">
    <source>
        <dbReference type="EMBL" id="WIM70932.1"/>
    </source>
</evidence>
<organism evidence="3 4">
    <name type="scientific">Corynebacterium suedekumii</name>
    <dbReference type="NCBI Taxonomy" id="3049801"/>
    <lineage>
        <taxon>Bacteria</taxon>
        <taxon>Bacillati</taxon>
        <taxon>Actinomycetota</taxon>
        <taxon>Actinomycetes</taxon>
        <taxon>Mycobacteriales</taxon>
        <taxon>Corynebacteriaceae</taxon>
        <taxon>Corynebacterium</taxon>
    </lineage>
</organism>